<dbReference type="GO" id="GO:0045892">
    <property type="term" value="P:negative regulation of DNA-templated transcription"/>
    <property type="evidence" value="ECO:0007669"/>
    <property type="project" value="TreeGrafter"/>
</dbReference>
<dbReference type="Gene3D" id="3.30.450.40">
    <property type="match status" value="1"/>
</dbReference>
<reference evidence="6 7" key="1">
    <citation type="journal article" date="2010" name="Stand. Genomic Sci.">
        <title>Complete genome sequence of Aminobacterium colombiense type strain (ALA-1).</title>
        <authorList>
            <person name="Chertkov O."/>
            <person name="Sikorski J."/>
            <person name="Brambilla E."/>
            <person name="Lapidus A."/>
            <person name="Copeland A."/>
            <person name="Glavina Del Rio T."/>
            <person name="Nolan M."/>
            <person name="Lucas S."/>
            <person name="Tice H."/>
            <person name="Cheng J.F."/>
            <person name="Han C."/>
            <person name="Detter J.C."/>
            <person name="Bruce D."/>
            <person name="Tapia R."/>
            <person name="Goodwin L."/>
            <person name="Pitluck S."/>
            <person name="Liolios K."/>
            <person name="Ivanova N."/>
            <person name="Mavromatis K."/>
            <person name="Ovchinnikova G."/>
            <person name="Pati A."/>
            <person name="Chen A."/>
            <person name="Palaniappan K."/>
            <person name="Land M."/>
            <person name="Hauser L."/>
            <person name="Chang Y.J."/>
            <person name="Jeffries C.D."/>
            <person name="Spring S."/>
            <person name="Rohde M."/>
            <person name="Goker M."/>
            <person name="Bristow J."/>
            <person name="Eisen J.A."/>
            <person name="Markowitz V."/>
            <person name="Hugenholtz P."/>
            <person name="Kyrpides N.C."/>
            <person name="Klenk H.P."/>
        </authorList>
    </citation>
    <scope>NUCLEOTIDE SEQUENCE [LARGE SCALE GENOMIC DNA]</scope>
    <source>
        <strain evidence="7">DSM 12261 / ALA-1</strain>
    </source>
</reference>
<proteinExistence type="predicted"/>
<dbReference type="GO" id="GO:0003700">
    <property type="term" value="F:DNA-binding transcription factor activity"/>
    <property type="evidence" value="ECO:0007669"/>
    <property type="project" value="TreeGrafter"/>
</dbReference>
<evidence type="ECO:0000256" key="1">
    <source>
        <dbReference type="ARBA" id="ARBA00023015"/>
    </source>
</evidence>
<dbReference type="eggNOG" id="COG1414">
    <property type="taxonomic scope" value="Bacteria"/>
</dbReference>
<accession>D5EHG4</accession>
<dbReference type="InterPro" id="IPR036390">
    <property type="entry name" value="WH_DNA-bd_sf"/>
</dbReference>
<feature type="domain" description="IclR-ED" evidence="5">
    <location>
        <begin position="63"/>
        <end position="249"/>
    </location>
</feature>
<dbReference type="Proteomes" id="UP000002366">
    <property type="component" value="Chromosome"/>
</dbReference>
<dbReference type="InterPro" id="IPR029016">
    <property type="entry name" value="GAF-like_dom_sf"/>
</dbReference>
<dbReference type="HOGENOM" id="CLU_062618_4_3_0"/>
<dbReference type="InterPro" id="IPR050707">
    <property type="entry name" value="HTH_MetabolicPath_Reg"/>
</dbReference>
<dbReference type="InterPro" id="IPR005471">
    <property type="entry name" value="Tscrpt_reg_IclR_N"/>
</dbReference>
<feature type="domain" description="HTH iclR-type" evidence="4">
    <location>
        <begin position="7"/>
        <end position="69"/>
    </location>
</feature>
<dbReference type="Gene3D" id="1.10.10.10">
    <property type="entry name" value="Winged helix-like DNA-binding domain superfamily/Winged helix DNA-binding domain"/>
    <property type="match status" value="1"/>
</dbReference>
<dbReference type="AlphaFoldDB" id="D5EHG4"/>
<dbReference type="EMBL" id="CP001997">
    <property type="protein sequence ID" value="ADE57996.1"/>
    <property type="molecule type" value="Genomic_DNA"/>
</dbReference>
<dbReference type="PROSITE" id="PS51078">
    <property type="entry name" value="ICLR_ED"/>
    <property type="match status" value="1"/>
</dbReference>
<evidence type="ECO:0000256" key="2">
    <source>
        <dbReference type="ARBA" id="ARBA00023125"/>
    </source>
</evidence>
<dbReference type="STRING" id="572547.Amico_1883"/>
<evidence type="ECO:0000313" key="6">
    <source>
        <dbReference type="EMBL" id="ADE57996.1"/>
    </source>
</evidence>
<evidence type="ECO:0000259" key="4">
    <source>
        <dbReference type="PROSITE" id="PS51077"/>
    </source>
</evidence>
<keyword evidence="2" id="KW-0238">DNA-binding</keyword>
<organism evidence="6 7">
    <name type="scientific">Aminobacterium colombiense (strain DSM 12261 / ALA-1)</name>
    <dbReference type="NCBI Taxonomy" id="572547"/>
    <lineage>
        <taxon>Bacteria</taxon>
        <taxon>Thermotogati</taxon>
        <taxon>Synergistota</taxon>
        <taxon>Synergistia</taxon>
        <taxon>Synergistales</taxon>
        <taxon>Aminobacteriaceae</taxon>
        <taxon>Aminobacterium</taxon>
    </lineage>
</organism>
<dbReference type="SUPFAM" id="SSF46785">
    <property type="entry name" value="Winged helix' DNA-binding domain"/>
    <property type="match status" value="1"/>
</dbReference>
<sequence>MAPSSRHDVISRIVRIMETLSRADDLLSIRDIEERTGIPRTTVHRFLRSLKQEDWVYQDPITENFRTGIRFFLSFDRHAFYHELIQRCDPYMKELSAKTGKTVLLSVLNGTEGRCIHSVEPATALKFVAHKGMAIPLHAGATGKILLAFAKPENQQTVFSQELVPFTSKTTTDPEELKDQIEIIKKQKYAFSQEEWMIHAGDLSIPIFDRNGQFVCQLGIAGLSSSFDGHVEELLTLLREGGAQISSQL</sequence>
<dbReference type="SMART" id="SM00346">
    <property type="entry name" value="HTH_ICLR"/>
    <property type="match status" value="1"/>
</dbReference>
<keyword evidence="1" id="KW-0805">Transcription regulation</keyword>
<dbReference type="InterPro" id="IPR036388">
    <property type="entry name" value="WH-like_DNA-bd_sf"/>
</dbReference>
<dbReference type="PANTHER" id="PTHR30136">
    <property type="entry name" value="HELIX-TURN-HELIX TRANSCRIPTIONAL REGULATOR, ICLR FAMILY"/>
    <property type="match status" value="1"/>
</dbReference>
<dbReference type="PROSITE" id="PS51077">
    <property type="entry name" value="HTH_ICLR"/>
    <property type="match status" value="1"/>
</dbReference>
<keyword evidence="7" id="KW-1185">Reference proteome</keyword>
<evidence type="ECO:0000259" key="5">
    <source>
        <dbReference type="PROSITE" id="PS51078"/>
    </source>
</evidence>
<dbReference type="RefSeq" id="WP_013049258.1">
    <property type="nucleotide sequence ID" value="NC_014011.1"/>
</dbReference>
<keyword evidence="3" id="KW-0804">Transcription</keyword>
<protein>
    <submittedName>
        <fullName evidence="6">Transcriptional regulator, IclR family</fullName>
    </submittedName>
</protein>
<dbReference type="Pfam" id="PF01614">
    <property type="entry name" value="IclR_C"/>
    <property type="match status" value="1"/>
</dbReference>
<dbReference type="InterPro" id="IPR014757">
    <property type="entry name" value="Tscrpt_reg_IclR_C"/>
</dbReference>
<dbReference type="SUPFAM" id="SSF55781">
    <property type="entry name" value="GAF domain-like"/>
    <property type="match status" value="1"/>
</dbReference>
<dbReference type="OrthoDB" id="6057486at2"/>
<dbReference type="KEGG" id="aco:Amico_1883"/>
<dbReference type="PANTHER" id="PTHR30136:SF24">
    <property type="entry name" value="HTH-TYPE TRANSCRIPTIONAL REPRESSOR ALLR"/>
    <property type="match status" value="1"/>
</dbReference>
<evidence type="ECO:0000256" key="3">
    <source>
        <dbReference type="ARBA" id="ARBA00023163"/>
    </source>
</evidence>
<gene>
    <name evidence="6" type="ordered locus">Amico_1883</name>
</gene>
<evidence type="ECO:0000313" key="7">
    <source>
        <dbReference type="Proteomes" id="UP000002366"/>
    </source>
</evidence>
<dbReference type="GO" id="GO:0003677">
    <property type="term" value="F:DNA binding"/>
    <property type="evidence" value="ECO:0007669"/>
    <property type="project" value="UniProtKB-KW"/>
</dbReference>
<dbReference type="Pfam" id="PF09339">
    <property type="entry name" value="HTH_IclR"/>
    <property type="match status" value="1"/>
</dbReference>
<name>D5EHG4_AMICL</name>